<dbReference type="STRING" id="99883.ENSTNIP00000000379"/>
<evidence type="ECO:0000313" key="1">
    <source>
        <dbReference type="Ensembl" id="ENSTNIP00000000379.1"/>
    </source>
</evidence>
<dbReference type="OMA" id="HYLTCTE"/>
<dbReference type="InterPro" id="IPR011989">
    <property type="entry name" value="ARM-like"/>
</dbReference>
<dbReference type="Proteomes" id="UP000007303">
    <property type="component" value="Unassembled WGS sequence"/>
</dbReference>
<organism evidence="1 2">
    <name type="scientific">Tetraodon nigroviridis</name>
    <name type="common">Spotted green pufferfish</name>
    <name type="synonym">Chelonodon nigroviridis</name>
    <dbReference type="NCBI Taxonomy" id="99883"/>
    <lineage>
        <taxon>Eukaryota</taxon>
        <taxon>Metazoa</taxon>
        <taxon>Chordata</taxon>
        <taxon>Craniata</taxon>
        <taxon>Vertebrata</taxon>
        <taxon>Euteleostomi</taxon>
        <taxon>Actinopterygii</taxon>
        <taxon>Neopterygii</taxon>
        <taxon>Teleostei</taxon>
        <taxon>Neoteleostei</taxon>
        <taxon>Acanthomorphata</taxon>
        <taxon>Eupercaria</taxon>
        <taxon>Tetraodontiformes</taxon>
        <taxon>Tetradontoidea</taxon>
        <taxon>Tetraodontidae</taxon>
        <taxon>Tetraodon</taxon>
    </lineage>
</organism>
<dbReference type="PANTHER" id="PTHR16356:SF1">
    <property type="entry name" value="TRANSMEMBRANE AND COILED-COIL DOMAIN-CONTAINING PROTEIN 6"/>
    <property type="match status" value="1"/>
</dbReference>
<sequence>KKARARKNFRVFINADKPSVQNKRSSSSRQENSVRFLVGLLTGSNAACRLQAVRCLLELSHSHHSSVAAACVPSTPYLLTYLSGQSTKFTELCLYTLGNLCPADVVKNKLVAQGIIPALTNCIEIHRCNLAVVEAAGFTLSQLLQAQDAEKKLIPMVLASSLPLHLLSVLTPDPEFGLAAAIECAWCLHYLTCTESVENNRALLSHGALLKCSSLLVSLGGAVAEGNQEDGLELLIFPLVRCVGNLLCSCPVETLSSHVGDVRLAVALVALLQAYLQTQPALARECAWVLNNLTGYRF</sequence>
<proteinExistence type="predicted"/>
<dbReference type="Ensembl" id="ENSTNIT00000001087.1">
    <property type="protein sequence ID" value="ENSTNIP00000000379.1"/>
    <property type="gene ID" value="ENSTNIG00000000785.1"/>
</dbReference>
<reference evidence="2" key="1">
    <citation type="journal article" date="2004" name="Nature">
        <title>Genome duplication in the teleost fish Tetraodon nigroviridis reveals the early vertebrate proto-karyotype.</title>
        <authorList>
            <person name="Jaillon O."/>
            <person name="Aury J.-M."/>
            <person name="Brunet F."/>
            <person name="Petit J.-L."/>
            <person name="Stange-Thomann N."/>
            <person name="Mauceli E."/>
            <person name="Bouneau L."/>
            <person name="Fischer C."/>
            <person name="Ozouf-Costaz C."/>
            <person name="Bernot A."/>
            <person name="Nicaud S."/>
            <person name="Jaffe D."/>
            <person name="Fisher S."/>
            <person name="Lutfalla G."/>
            <person name="Dossat C."/>
            <person name="Segurens B."/>
            <person name="Dasilva C."/>
            <person name="Salanoubat M."/>
            <person name="Levy M."/>
            <person name="Boudet N."/>
            <person name="Castellano S."/>
            <person name="Anthouard V."/>
            <person name="Jubin C."/>
            <person name="Castelli V."/>
            <person name="Katinka M."/>
            <person name="Vacherie B."/>
            <person name="Biemont C."/>
            <person name="Skalli Z."/>
            <person name="Cattolico L."/>
            <person name="Poulain J."/>
            <person name="De Berardinis V."/>
            <person name="Cruaud C."/>
            <person name="Duprat S."/>
            <person name="Brottier P."/>
            <person name="Coutanceau J.-P."/>
            <person name="Gouzy J."/>
            <person name="Parra G."/>
            <person name="Lardier G."/>
            <person name="Chapple C."/>
            <person name="McKernan K.J."/>
            <person name="McEwan P."/>
            <person name="Bosak S."/>
            <person name="Kellis M."/>
            <person name="Volff J.-N."/>
            <person name="Guigo R."/>
            <person name="Zody M.C."/>
            <person name="Mesirov J."/>
            <person name="Lindblad-Toh K."/>
            <person name="Birren B."/>
            <person name="Nusbaum C."/>
            <person name="Kahn D."/>
            <person name="Robinson-Rechavi M."/>
            <person name="Laudet V."/>
            <person name="Schachter V."/>
            <person name="Quetier F."/>
            <person name="Saurin W."/>
            <person name="Scarpelli C."/>
            <person name="Wincker P."/>
            <person name="Lander E.S."/>
            <person name="Weissenbach J."/>
            <person name="Roest Crollius H."/>
        </authorList>
    </citation>
    <scope>NUCLEOTIDE SEQUENCE [LARGE SCALE GENOMIC DNA]</scope>
</reference>
<dbReference type="AlphaFoldDB" id="H3BWL7"/>
<reference evidence="1" key="3">
    <citation type="submission" date="2025-09" db="UniProtKB">
        <authorList>
            <consortium name="Ensembl"/>
        </authorList>
    </citation>
    <scope>IDENTIFICATION</scope>
</reference>
<dbReference type="InParanoid" id="H3BWL7"/>
<dbReference type="PANTHER" id="PTHR16356">
    <property type="entry name" value="TRANSMEMBRANE AND COILED-COIL DOMAIN-CONTAINING PROTEIN 6 TMCO6"/>
    <property type="match status" value="1"/>
</dbReference>
<dbReference type="InterPro" id="IPR016024">
    <property type="entry name" value="ARM-type_fold"/>
</dbReference>
<dbReference type="HOGENOM" id="CLU_935527_0_0_1"/>
<dbReference type="Gene3D" id="1.25.10.10">
    <property type="entry name" value="Leucine-rich Repeat Variant"/>
    <property type="match status" value="1"/>
</dbReference>
<accession>H3BWL7</accession>
<name>H3BWL7_TETNG</name>
<evidence type="ECO:0000313" key="2">
    <source>
        <dbReference type="Proteomes" id="UP000007303"/>
    </source>
</evidence>
<dbReference type="SUPFAM" id="SSF48371">
    <property type="entry name" value="ARM repeat"/>
    <property type="match status" value="1"/>
</dbReference>
<keyword evidence="2" id="KW-1185">Reference proteome</keyword>
<dbReference type="GeneTree" id="ENSGT00390000008104"/>
<protein>
    <submittedName>
        <fullName evidence="1">Transmembrane and coiled-coil domains 6</fullName>
    </submittedName>
</protein>
<reference evidence="1" key="2">
    <citation type="submission" date="2025-08" db="UniProtKB">
        <authorList>
            <consortium name="Ensembl"/>
        </authorList>
    </citation>
    <scope>IDENTIFICATION</scope>
</reference>